<dbReference type="InterPro" id="IPR029044">
    <property type="entry name" value="Nucleotide-diphossugar_trans"/>
</dbReference>
<keyword evidence="2 5" id="KW-0548">Nucleotidyltransferase</keyword>
<accession>A0A1I5V7D9</accession>
<dbReference type="SUPFAM" id="SSF53448">
    <property type="entry name" value="Nucleotide-diphospho-sugar transferases"/>
    <property type="match status" value="1"/>
</dbReference>
<dbReference type="Gene3D" id="3.90.550.10">
    <property type="entry name" value="Spore Coat Polysaccharide Biosynthesis Protein SpsA, Chain A"/>
    <property type="match status" value="1"/>
</dbReference>
<dbReference type="PANTHER" id="PTHR43584:SF8">
    <property type="entry name" value="N-ACETYLMURAMATE ALPHA-1-PHOSPHATE URIDYLYLTRANSFERASE"/>
    <property type="match status" value="1"/>
</dbReference>
<feature type="domain" description="MobA-like NTP transferase" evidence="4">
    <location>
        <begin position="6"/>
        <end position="128"/>
    </location>
</feature>
<keyword evidence="1 5" id="KW-0808">Transferase</keyword>
<keyword evidence="3" id="KW-0460">Magnesium</keyword>
<dbReference type="InterPro" id="IPR025877">
    <property type="entry name" value="MobA-like_NTP_Trfase"/>
</dbReference>
<dbReference type="GO" id="GO:0016779">
    <property type="term" value="F:nucleotidyltransferase activity"/>
    <property type="evidence" value="ECO:0007669"/>
    <property type="project" value="UniProtKB-KW"/>
</dbReference>
<protein>
    <submittedName>
        <fullName evidence="5">MurNAc alpha-1-phosphate uridylyltransferase</fullName>
    </submittedName>
</protein>
<evidence type="ECO:0000313" key="5">
    <source>
        <dbReference type="EMBL" id="SFQ03439.1"/>
    </source>
</evidence>
<dbReference type="CDD" id="cd06422">
    <property type="entry name" value="NTP_transferase_like_1"/>
    <property type="match status" value="1"/>
</dbReference>
<dbReference type="PANTHER" id="PTHR43584">
    <property type="entry name" value="NUCLEOTIDYL TRANSFERASE"/>
    <property type="match status" value="1"/>
</dbReference>
<reference evidence="6" key="1">
    <citation type="submission" date="2016-10" db="EMBL/GenBank/DDBJ databases">
        <authorList>
            <person name="Varghese N."/>
            <person name="Submissions S."/>
        </authorList>
    </citation>
    <scope>NUCLEOTIDE SEQUENCE [LARGE SCALE GENOMIC DNA]</scope>
    <source>
        <strain evidence="6">JCM 10271</strain>
    </source>
</reference>
<dbReference type="EMBL" id="FOXV01000001">
    <property type="protein sequence ID" value="SFQ03439.1"/>
    <property type="molecule type" value="Genomic_DNA"/>
</dbReference>
<proteinExistence type="predicted"/>
<name>A0A1I5V7D9_9RHOB</name>
<evidence type="ECO:0000256" key="2">
    <source>
        <dbReference type="ARBA" id="ARBA00022695"/>
    </source>
</evidence>
<evidence type="ECO:0000256" key="3">
    <source>
        <dbReference type="ARBA" id="ARBA00022842"/>
    </source>
</evidence>
<organism evidence="5 6">
    <name type="scientific">Roseivivax halotolerans</name>
    <dbReference type="NCBI Taxonomy" id="93684"/>
    <lineage>
        <taxon>Bacteria</taxon>
        <taxon>Pseudomonadati</taxon>
        <taxon>Pseudomonadota</taxon>
        <taxon>Alphaproteobacteria</taxon>
        <taxon>Rhodobacterales</taxon>
        <taxon>Roseobacteraceae</taxon>
        <taxon>Roseivivax</taxon>
    </lineage>
</organism>
<dbReference type="AlphaFoldDB" id="A0A1I5V7D9"/>
<dbReference type="InterPro" id="IPR050065">
    <property type="entry name" value="GlmU-like"/>
</dbReference>
<evidence type="ECO:0000259" key="4">
    <source>
        <dbReference type="Pfam" id="PF12804"/>
    </source>
</evidence>
<evidence type="ECO:0000256" key="1">
    <source>
        <dbReference type="ARBA" id="ARBA00022679"/>
    </source>
</evidence>
<keyword evidence="6" id="KW-1185">Reference proteome</keyword>
<dbReference type="Proteomes" id="UP000243106">
    <property type="component" value="Unassembled WGS sequence"/>
</dbReference>
<dbReference type="Pfam" id="PF12804">
    <property type="entry name" value="NTP_transf_3"/>
    <property type="match status" value="1"/>
</dbReference>
<dbReference type="STRING" id="93684.SAMN05421853_101375"/>
<dbReference type="RefSeq" id="WP_093009075.1">
    <property type="nucleotide sequence ID" value="NZ_FOXV01000001.1"/>
</dbReference>
<gene>
    <name evidence="5" type="ORF">SAMN05421853_101375</name>
</gene>
<sequence length="222" mass="24260">MPDAVMIFAAGFGTRMGDLTKDRPKPLIEVGGQTLLDRTLELCAEVPRRVVNTHYLAEMIRDHLTDQDVTVIEESPEILDTGGGLRNALPVLGPNPVYTMNSDAVFAGPNPLTLLGDAWDFDRMDALLLCVPLERAIGRKGDGDFTLAEDGRLQRGGNRVYTGVQILKTDQLAGFPDHVFSLNRLWTEMASRGRLFGLDYPGRWADVGHPGGIALAEEMLGT</sequence>
<evidence type="ECO:0000313" key="6">
    <source>
        <dbReference type="Proteomes" id="UP000243106"/>
    </source>
</evidence>